<evidence type="ECO:0000313" key="13">
    <source>
        <dbReference type="EMBL" id="WNZ23022.1"/>
    </source>
</evidence>
<evidence type="ECO:0000259" key="11">
    <source>
        <dbReference type="Pfam" id="PF03033"/>
    </source>
</evidence>
<dbReference type="GO" id="GO:0008360">
    <property type="term" value="P:regulation of cell shape"/>
    <property type="evidence" value="ECO:0007669"/>
    <property type="project" value="UniProtKB-KW"/>
</dbReference>
<evidence type="ECO:0000256" key="7">
    <source>
        <dbReference type="ARBA" id="ARBA00023136"/>
    </source>
</evidence>
<evidence type="ECO:0000256" key="4">
    <source>
        <dbReference type="ARBA" id="ARBA00022679"/>
    </source>
</evidence>
<dbReference type="GO" id="GO:0051301">
    <property type="term" value="P:cell division"/>
    <property type="evidence" value="ECO:0007669"/>
    <property type="project" value="UniProtKB-KW"/>
</dbReference>
<dbReference type="GO" id="GO:0050511">
    <property type="term" value="F:undecaprenyldiphospho-muramoylpentapeptide beta-N-acetylglucosaminyltransferase activity"/>
    <property type="evidence" value="ECO:0007669"/>
    <property type="project" value="UniProtKB-UniRule"/>
</dbReference>
<keyword evidence="8 10" id="KW-0131">Cell cycle</keyword>
<dbReference type="GO" id="GO:0009252">
    <property type="term" value="P:peptidoglycan biosynthetic process"/>
    <property type="evidence" value="ECO:0007669"/>
    <property type="project" value="UniProtKB-UniRule"/>
</dbReference>
<keyword evidence="1 10" id="KW-1003">Cell membrane</keyword>
<keyword evidence="6 10" id="KW-0573">Peptidoglycan synthesis</keyword>
<sequence>MERPVLVATSKSDDLPNPQLKRPKLLIAASGTGGHLFPALAVAEALPEYQIEWLGVPDRLETQLVPDRFPLHTISVGGFQQRLGLSTLRTFSRLVLAIFKVRRLLQRGGFEAVFTTGGYIAAPAVVAARTLGLPVVLHESNALPGKVTRWLSGWCTVVALGFEVAACYLPKAKTVWVGTPVRDQFQTDLSQQPLSGLAVPDAVPLILVVGGSQGAVAMNRLVRQAAPAWFGAGAWVVHLTGENDPDANSLSHPQYIALPFYHDMAKLMQRATLAVSRAGAGTLTELAITGTPAILIPFPYAAEDHQTHNARVFESAGAAFLYQQSELTPELLQQQVLNLLHSSEQLQSMAEAAKKLAVTDSAKQLADLIRQFSLVAD</sequence>
<dbReference type="HAMAP" id="MF_00033">
    <property type="entry name" value="MurG"/>
    <property type="match status" value="1"/>
</dbReference>
<comment type="subcellular location">
    <subcellularLocation>
        <location evidence="10">Cell membrane</location>
        <topology evidence="10">Peripheral membrane protein</topology>
        <orientation evidence="10">Cytoplasmic side</orientation>
    </subcellularLocation>
</comment>
<comment type="similarity">
    <text evidence="10">Belongs to the glycosyltransferase 28 family. MurG subfamily.</text>
</comment>
<keyword evidence="5 10" id="KW-0133">Cell shape</keyword>
<dbReference type="RefSeq" id="WP_316434592.1">
    <property type="nucleotide sequence ID" value="NZ_CP053586.1"/>
</dbReference>
<feature type="binding site" evidence="10">
    <location>
        <position position="141"/>
    </location>
    <ligand>
        <name>UDP-N-acetyl-alpha-D-glucosamine</name>
        <dbReference type="ChEBI" id="CHEBI:57705"/>
    </ligand>
</feature>
<keyword evidence="2 10" id="KW-0132">Cell division</keyword>
<feature type="domain" description="Glycosyl transferase family 28 C-terminal" evidence="12">
    <location>
        <begin position="206"/>
        <end position="365"/>
    </location>
</feature>
<dbReference type="PANTHER" id="PTHR21015">
    <property type="entry name" value="UDP-N-ACETYLGLUCOSAMINE--N-ACETYLMURAMYL-(PENTAPEPTIDE) PYROPHOSPHORYL-UNDECAPRENOL N-ACETYLGLUCOSAMINE TRANSFERASE 1"/>
    <property type="match status" value="1"/>
</dbReference>
<protein>
    <recommendedName>
        <fullName evidence="10">UDP-N-acetylglucosamine--N-acetylmuramyl-(pentapeptide) pyrophosphoryl-undecaprenol N-acetylglucosamine transferase</fullName>
        <ecNumber evidence="10">2.4.1.227</ecNumber>
    </recommendedName>
    <alternativeName>
        <fullName evidence="10">Undecaprenyl-PP-MurNAc-pentapeptide-UDPGlcNAc GlcNAc transferase</fullName>
    </alternativeName>
</protein>
<dbReference type="CDD" id="cd03785">
    <property type="entry name" value="GT28_MurG"/>
    <property type="match status" value="1"/>
</dbReference>
<evidence type="ECO:0000256" key="8">
    <source>
        <dbReference type="ARBA" id="ARBA00023306"/>
    </source>
</evidence>
<accession>A0AA96WTY2</accession>
<dbReference type="GO" id="GO:0005975">
    <property type="term" value="P:carbohydrate metabolic process"/>
    <property type="evidence" value="ECO:0007669"/>
    <property type="project" value="InterPro"/>
</dbReference>
<dbReference type="Pfam" id="PF04101">
    <property type="entry name" value="Glyco_tran_28_C"/>
    <property type="match status" value="1"/>
</dbReference>
<gene>
    <name evidence="10 13" type="primary">murG</name>
    <name evidence="13" type="ORF">HJG54_09230</name>
</gene>
<feature type="binding site" evidence="10">
    <location>
        <position position="212"/>
    </location>
    <ligand>
        <name>UDP-N-acetyl-alpha-D-glucosamine</name>
        <dbReference type="ChEBI" id="CHEBI:57705"/>
    </ligand>
</feature>
<feature type="domain" description="Glycosyltransferase family 28 N-terminal" evidence="11">
    <location>
        <begin position="26"/>
        <end position="159"/>
    </location>
</feature>
<evidence type="ECO:0000256" key="6">
    <source>
        <dbReference type="ARBA" id="ARBA00022984"/>
    </source>
</evidence>
<evidence type="ECO:0000256" key="9">
    <source>
        <dbReference type="ARBA" id="ARBA00023316"/>
    </source>
</evidence>
<dbReference type="InterPro" id="IPR006009">
    <property type="entry name" value="GlcNAc_MurG"/>
</dbReference>
<keyword evidence="7 10" id="KW-0472">Membrane</keyword>
<keyword evidence="3 10" id="KW-0328">Glycosyltransferase</keyword>
<keyword evidence="9 10" id="KW-0961">Cell wall biogenesis/degradation</keyword>
<dbReference type="InterPro" id="IPR004276">
    <property type="entry name" value="GlycoTrans_28_N"/>
</dbReference>
<evidence type="ECO:0000256" key="2">
    <source>
        <dbReference type="ARBA" id="ARBA00022618"/>
    </source>
</evidence>
<organism evidence="13">
    <name type="scientific">Leptolyngbya sp. NK1-12</name>
    <dbReference type="NCBI Taxonomy" id="2547451"/>
    <lineage>
        <taxon>Bacteria</taxon>
        <taxon>Bacillati</taxon>
        <taxon>Cyanobacteriota</taxon>
        <taxon>Cyanophyceae</taxon>
        <taxon>Leptolyngbyales</taxon>
        <taxon>Leptolyngbyaceae</taxon>
        <taxon>Leptolyngbya group</taxon>
        <taxon>Leptolyngbya</taxon>
    </lineage>
</organism>
<dbReference type="InterPro" id="IPR007235">
    <property type="entry name" value="Glyco_trans_28_C"/>
</dbReference>
<evidence type="ECO:0000256" key="5">
    <source>
        <dbReference type="ARBA" id="ARBA00022960"/>
    </source>
</evidence>
<dbReference type="Pfam" id="PF03033">
    <property type="entry name" value="Glyco_transf_28"/>
    <property type="match status" value="1"/>
</dbReference>
<keyword evidence="4 10" id="KW-0808">Transferase</keyword>
<comment type="caution">
    <text evidence="10">Lacks conserved residue(s) required for the propagation of feature annotation.</text>
</comment>
<dbReference type="EMBL" id="CP053586">
    <property type="protein sequence ID" value="WNZ23022.1"/>
    <property type="molecule type" value="Genomic_DNA"/>
</dbReference>
<feature type="binding site" evidence="10">
    <location>
        <position position="182"/>
    </location>
    <ligand>
        <name>UDP-N-acetyl-alpha-D-glucosamine</name>
        <dbReference type="ChEBI" id="CHEBI:57705"/>
    </ligand>
</feature>
<comment type="function">
    <text evidence="10">Cell wall formation. Catalyzes the transfer of a GlcNAc subunit on undecaprenyl-pyrophosphoryl-MurNAc-pentapeptide (lipid intermediate I) to form undecaprenyl-pyrophosphoryl-MurNAc-(pentapeptide)GlcNAc (lipid intermediate II).</text>
</comment>
<name>A0AA96WTY2_9CYAN</name>
<reference evidence="13" key="1">
    <citation type="submission" date="2020-05" db="EMBL/GenBank/DDBJ databases">
        <authorList>
            <person name="Zhu T."/>
            <person name="Keshari N."/>
            <person name="Lu X."/>
        </authorList>
    </citation>
    <scope>NUCLEOTIDE SEQUENCE</scope>
    <source>
        <strain evidence="13">NK1-12</strain>
    </source>
</reference>
<dbReference type="GO" id="GO:0005886">
    <property type="term" value="C:plasma membrane"/>
    <property type="evidence" value="ECO:0007669"/>
    <property type="project" value="UniProtKB-SubCell"/>
</dbReference>
<dbReference type="NCBIfam" id="TIGR01133">
    <property type="entry name" value="murG"/>
    <property type="match status" value="1"/>
</dbReference>
<comment type="pathway">
    <text evidence="10">Cell wall biogenesis; peptidoglycan biosynthesis.</text>
</comment>
<dbReference type="AlphaFoldDB" id="A0AA96WTY2"/>
<feature type="binding site" evidence="10">
    <location>
        <begin position="32"/>
        <end position="34"/>
    </location>
    <ligand>
        <name>UDP-N-acetyl-alpha-D-glucosamine</name>
        <dbReference type="ChEBI" id="CHEBI:57705"/>
    </ligand>
</feature>
<dbReference type="SUPFAM" id="SSF53756">
    <property type="entry name" value="UDP-Glycosyltransferase/glycogen phosphorylase"/>
    <property type="match status" value="1"/>
</dbReference>
<proteinExistence type="inferred from homology"/>
<comment type="catalytic activity">
    <reaction evidence="10">
        <text>di-trans,octa-cis-undecaprenyl diphospho-N-acetyl-alpha-D-muramoyl-L-alanyl-D-glutamyl-meso-2,6-diaminopimeloyl-D-alanyl-D-alanine + UDP-N-acetyl-alpha-D-glucosamine = di-trans,octa-cis-undecaprenyl diphospho-[N-acetyl-alpha-D-glucosaminyl-(1-&gt;4)]-N-acetyl-alpha-D-muramoyl-L-alanyl-D-glutamyl-meso-2,6-diaminopimeloyl-D-alanyl-D-alanine + UDP + H(+)</text>
        <dbReference type="Rhea" id="RHEA:31227"/>
        <dbReference type="ChEBI" id="CHEBI:15378"/>
        <dbReference type="ChEBI" id="CHEBI:57705"/>
        <dbReference type="ChEBI" id="CHEBI:58223"/>
        <dbReference type="ChEBI" id="CHEBI:61387"/>
        <dbReference type="ChEBI" id="CHEBI:61388"/>
        <dbReference type="EC" id="2.4.1.227"/>
    </reaction>
</comment>
<dbReference type="Gene3D" id="3.40.50.2000">
    <property type="entry name" value="Glycogen Phosphorylase B"/>
    <property type="match status" value="2"/>
</dbReference>
<evidence type="ECO:0000256" key="1">
    <source>
        <dbReference type="ARBA" id="ARBA00022475"/>
    </source>
</evidence>
<dbReference type="PANTHER" id="PTHR21015:SF22">
    <property type="entry name" value="GLYCOSYLTRANSFERASE"/>
    <property type="match status" value="1"/>
</dbReference>
<feature type="binding site" evidence="10">
    <location>
        <position position="306"/>
    </location>
    <ligand>
        <name>UDP-N-acetyl-alpha-D-glucosamine</name>
        <dbReference type="ChEBI" id="CHEBI:57705"/>
    </ligand>
</feature>
<dbReference type="EC" id="2.4.1.227" evidence="10"/>
<evidence type="ECO:0000256" key="3">
    <source>
        <dbReference type="ARBA" id="ARBA00022676"/>
    </source>
</evidence>
<dbReference type="GO" id="GO:0071555">
    <property type="term" value="P:cell wall organization"/>
    <property type="evidence" value="ECO:0007669"/>
    <property type="project" value="UniProtKB-KW"/>
</dbReference>
<evidence type="ECO:0000259" key="12">
    <source>
        <dbReference type="Pfam" id="PF04101"/>
    </source>
</evidence>
<evidence type="ECO:0000256" key="10">
    <source>
        <dbReference type="HAMAP-Rule" id="MF_00033"/>
    </source>
</evidence>